<gene>
    <name evidence="1" type="ORF">VP01_11199g1</name>
</gene>
<evidence type="ECO:0000313" key="1">
    <source>
        <dbReference type="EMBL" id="KNZ63634.1"/>
    </source>
</evidence>
<dbReference type="AlphaFoldDB" id="A0A0L6VSG4"/>
<dbReference type="VEuPathDB" id="FungiDB:VP01_11199g1"/>
<feature type="non-terminal residue" evidence="1">
    <location>
        <position position="108"/>
    </location>
</feature>
<protein>
    <submittedName>
        <fullName evidence="1">Uncharacterized protein</fullName>
    </submittedName>
</protein>
<proteinExistence type="predicted"/>
<dbReference type="EMBL" id="LAVV01001331">
    <property type="protein sequence ID" value="KNZ63634.1"/>
    <property type="molecule type" value="Genomic_DNA"/>
</dbReference>
<sequence length="108" mass="12687">MWEIIPLNVFYAEINFCTKAGFSPDYQMNMISKKYKYRIIPMERIITGTNVKHSCIGGKCQEIERKLAISHHSPEHHRVVGNIQRHPITDQMFEEALKVGKDVWDRLE</sequence>
<accession>A0A0L6VSG4</accession>
<evidence type="ECO:0000313" key="2">
    <source>
        <dbReference type="Proteomes" id="UP000037035"/>
    </source>
</evidence>
<reference evidence="1 2" key="1">
    <citation type="submission" date="2015-08" db="EMBL/GenBank/DDBJ databases">
        <title>Next Generation Sequencing and Analysis of the Genome of Puccinia sorghi L Schw, the Causal Agent of Maize Common Rust.</title>
        <authorList>
            <person name="Rochi L."/>
            <person name="Burguener G."/>
            <person name="Darino M."/>
            <person name="Turjanski A."/>
            <person name="Kreff E."/>
            <person name="Dieguez M.J."/>
            <person name="Sacco F."/>
        </authorList>
    </citation>
    <scope>NUCLEOTIDE SEQUENCE [LARGE SCALE GENOMIC DNA]</scope>
    <source>
        <strain evidence="1 2">RO10H11247</strain>
    </source>
</reference>
<keyword evidence="2" id="KW-1185">Reference proteome</keyword>
<organism evidence="1 2">
    <name type="scientific">Puccinia sorghi</name>
    <dbReference type="NCBI Taxonomy" id="27349"/>
    <lineage>
        <taxon>Eukaryota</taxon>
        <taxon>Fungi</taxon>
        <taxon>Dikarya</taxon>
        <taxon>Basidiomycota</taxon>
        <taxon>Pucciniomycotina</taxon>
        <taxon>Pucciniomycetes</taxon>
        <taxon>Pucciniales</taxon>
        <taxon>Pucciniaceae</taxon>
        <taxon>Puccinia</taxon>
    </lineage>
</organism>
<dbReference type="Proteomes" id="UP000037035">
    <property type="component" value="Unassembled WGS sequence"/>
</dbReference>
<name>A0A0L6VSG4_9BASI</name>
<comment type="caution">
    <text evidence="1">The sequence shown here is derived from an EMBL/GenBank/DDBJ whole genome shotgun (WGS) entry which is preliminary data.</text>
</comment>